<dbReference type="EMBL" id="CAJOBZ010000064">
    <property type="protein sequence ID" value="CAF4936829.1"/>
    <property type="molecule type" value="Genomic_DNA"/>
</dbReference>
<evidence type="ECO:0000313" key="2">
    <source>
        <dbReference type="Proteomes" id="UP000663880"/>
    </source>
</evidence>
<accession>A0A821X5D9</accession>
<dbReference type="Proteomes" id="UP000663880">
    <property type="component" value="Unassembled WGS sequence"/>
</dbReference>
<name>A0A821X5D9_9NEOP</name>
<comment type="caution">
    <text evidence="1">The sequence shown here is derived from an EMBL/GenBank/DDBJ whole genome shotgun (WGS) entry which is preliminary data.</text>
</comment>
<proteinExistence type="predicted"/>
<sequence length="71" mass="7918">MRFKSRWSLTVEALGPTRGHIQSSLLTIGSLLDYWFGKIIKRTEIYTLQAVLIAIAGISKDAGSRHEMNIG</sequence>
<gene>
    <name evidence="1" type="ORF">PMACD_LOCUS14341</name>
</gene>
<dbReference type="AlphaFoldDB" id="A0A821X5D9"/>
<keyword evidence="2" id="KW-1185">Reference proteome</keyword>
<organism evidence="1 2">
    <name type="scientific">Pieris macdunnoughi</name>
    <dbReference type="NCBI Taxonomy" id="345717"/>
    <lineage>
        <taxon>Eukaryota</taxon>
        <taxon>Metazoa</taxon>
        <taxon>Ecdysozoa</taxon>
        <taxon>Arthropoda</taxon>
        <taxon>Hexapoda</taxon>
        <taxon>Insecta</taxon>
        <taxon>Pterygota</taxon>
        <taxon>Neoptera</taxon>
        <taxon>Endopterygota</taxon>
        <taxon>Lepidoptera</taxon>
        <taxon>Glossata</taxon>
        <taxon>Ditrysia</taxon>
        <taxon>Papilionoidea</taxon>
        <taxon>Pieridae</taxon>
        <taxon>Pierinae</taxon>
        <taxon>Pieris</taxon>
    </lineage>
</organism>
<evidence type="ECO:0000313" key="1">
    <source>
        <dbReference type="EMBL" id="CAF4936829.1"/>
    </source>
</evidence>
<reference evidence="1" key="1">
    <citation type="submission" date="2021-02" db="EMBL/GenBank/DDBJ databases">
        <authorList>
            <person name="Steward A R."/>
        </authorList>
    </citation>
    <scope>NUCLEOTIDE SEQUENCE</scope>
</reference>
<protein>
    <submittedName>
        <fullName evidence="1">Uncharacterized protein</fullName>
    </submittedName>
</protein>